<keyword evidence="2" id="KW-1185">Reference proteome</keyword>
<evidence type="ECO:0000313" key="1">
    <source>
        <dbReference type="EMBL" id="KAI4382717.1"/>
    </source>
</evidence>
<accession>A0ACB9S3I6</accession>
<sequence length="95" mass="10323">MPIPSSVLFFCVLLLFVYPSTYDAASRQLQSTQSTNHVILNPGTVFPSGESQDGNVIETCLPKGPRHQSAPSHYINVRPLGYSSMCSTESHGARP</sequence>
<dbReference type="Proteomes" id="UP001057402">
    <property type="component" value="Chromosome 3"/>
</dbReference>
<evidence type="ECO:0000313" key="2">
    <source>
        <dbReference type="Proteomes" id="UP001057402"/>
    </source>
</evidence>
<reference evidence="2" key="1">
    <citation type="journal article" date="2023" name="Front. Plant Sci.">
        <title>Chromosomal-level genome assembly of Melastoma candidum provides insights into trichome evolution.</title>
        <authorList>
            <person name="Zhong Y."/>
            <person name="Wu W."/>
            <person name="Sun C."/>
            <person name="Zou P."/>
            <person name="Liu Y."/>
            <person name="Dai S."/>
            <person name="Zhou R."/>
        </authorList>
    </citation>
    <scope>NUCLEOTIDE SEQUENCE [LARGE SCALE GENOMIC DNA]</scope>
</reference>
<organism evidence="1 2">
    <name type="scientific">Melastoma candidum</name>
    <dbReference type="NCBI Taxonomy" id="119954"/>
    <lineage>
        <taxon>Eukaryota</taxon>
        <taxon>Viridiplantae</taxon>
        <taxon>Streptophyta</taxon>
        <taxon>Embryophyta</taxon>
        <taxon>Tracheophyta</taxon>
        <taxon>Spermatophyta</taxon>
        <taxon>Magnoliopsida</taxon>
        <taxon>eudicotyledons</taxon>
        <taxon>Gunneridae</taxon>
        <taxon>Pentapetalae</taxon>
        <taxon>rosids</taxon>
        <taxon>malvids</taxon>
        <taxon>Myrtales</taxon>
        <taxon>Melastomataceae</taxon>
        <taxon>Melastomatoideae</taxon>
        <taxon>Melastomateae</taxon>
        <taxon>Melastoma</taxon>
    </lineage>
</organism>
<proteinExistence type="predicted"/>
<protein>
    <submittedName>
        <fullName evidence="1">Uncharacterized protein</fullName>
    </submittedName>
</protein>
<gene>
    <name evidence="1" type="ORF">MLD38_008644</name>
</gene>
<dbReference type="EMBL" id="CM042882">
    <property type="protein sequence ID" value="KAI4382717.1"/>
    <property type="molecule type" value="Genomic_DNA"/>
</dbReference>
<comment type="caution">
    <text evidence="1">The sequence shown here is derived from an EMBL/GenBank/DDBJ whole genome shotgun (WGS) entry which is preliminary data.</text>
</comment>
<name>A0ACB9S3I6_9MYRT</name>